<keyword evidence="2" id="KW-1185">Reference proteome</keyword>
<sequence length="94" mass="10879">MLPQLALFFTIFAFIILENNKTNSFKTLADLKNQFKKVENEGFSTSDIWVGKAMDFVYSNKTIMSLLARELWNVGSKAIDKIVEVKDRRKQQSQ</sequence>
<evidence type="ECO:0000313" key="3">
    <source>
        <dbReference type="RefSeq" id="XP_026738077.1"/>
    </source>
</evidence>
<feature type="chain" id="PRO_5028910052" evidence="1">
    <location>
        <begin position="25"/>
        <end position="94"/>
    </location>
</feature>
<accession>A0A7E5WCE6</accession>
<dbReference type="OrthoDB" id="7423251at2759"/>
<dbReference type="Proteomes" id="UP000322000">
    <property type="component" value="Chromosome 2"/>
</dbReference>
<reference evidence="3" key="1">
    <citation type="submission" date="2025-08" db="UniProtKB">
        <authorList>
            <consortium name="RefSeq"/>
        </authorList>
    </citation>
    <scope>IDENTIFICATION</scope>
</reference>
<proteinExistence type="predicted"/>
<evidence type="ECO:0000256" key="1">
    <source>
        <dbReference type="SAM" id="SignalP"/>
    </source>
</evidence>
<name>A0A7E5WCE6_TRINI</name>
<gene>
    <name evidence="3" type="primary">LOC113501204</name>
</gene>
<dbReference type="GeneID" id="113501204"/>
<keyword evidence="1" id="KW-0732">Signal</keyword>
<dbReference type="RefSeq" id="XP_026738077.1">
    <property type="nucleotide sequence ID" value="XM_026882276.1"/>
</dbReference>
<dbReference type="KEGG" id="tnl:113501204"/>
<organism evidence="2 3">
    <name type="scientific">Trichoplusia ni</name>
    <name type="common">Cabbage looper</name>
    <dbReference type="NCBI Taxonomy" id="7111"/>
    <lineage>
        <taxon>Eukaryota</taxon>
        <taxon>Metazoa</taxon>
        <taxon>Ecdysozoa</taxon>
        <taxon>Arthropoda</taxon>
        <taxon>Hexapoda</taxon>
        <taxon>Insecta</taxon>
        <taxon>Pterygota</taxon>
        <taxon>Neoptera</taxon>
        <taxon>Endopterygota</taxon>
        <taxon>Lepidoptera</taxon>
        <taxon>Glossata</taxon>
        <taxon>Ditrysia</taxon>
        <taxon>Noctuoidea</taxon>
        <taxon>Noctuidae</taxon>
        <taxon>Plusiinae</taxon>
        <taxon>Trichoplusia</taxon>
    </lineage>
</organism>
<protein>
    <submittedName>
        <fullName evidence="3">Uncharacterized protein LOC113501204</fullName>
    </submittedName>
</protein>
<dbReference type="InParanoid" id="A0A7E5WCE6"/>
<feature type="signal peptide" evidence="1">
    <location>
        <begin position="1"/>
        <end position="24"/>
    </location>
</feature>
<dbReference type="AlphaFoldDB" id="A0A7E5WCE6"/>
<evidence type="ECO:0000313" key="2">
    <source>
        <dbReference type="Proteomes" id="UP000322000"/>
    </source>
</evidence>